<keyword evidence="2" id="KW-0808">Transferase</keyword>
<keyword evidence="3" id="KW-1185">Reference proteome</keyword>
<evidence type="ECO:0000313" key="2">
    <source>
        <dbReference type="EMBL" id="MBV6343723.1"/>
    </source>
</evidence>
<dbReference type="PROSITE" id="PS00108">
    <property type="entry name" value="PROTEIN_KINASE_ST"/>
    <property type="match status" value="1"/>
</dbReference>
<dbReference type="InterPro" id="IPR008271">
    <property type="entry name" value="Ser/Thr_kinase_AS"/>
</dbReference>
<keyword evidence="2" id="KW-0418">Kinase</keyword>
<dbReference type="InterPro" id="IPR051681">
    <property type="entry name" value="Ser/Thr_Kinases-Pseudokinases"/>
</dbReference>
<dbReference type="Proteomes" id="UP001196980">
    <property type="component" value="Unassembled WGS sequence"/>
</dbReference>
<dbReference type="CDD" id="cd14014">
    <property type="entry name" value="STKc_PknB_like"/>
    <property type="match status" value="1"/>
</dbReference>
<name>A0ABS6S4E4_9BACT</name>
<dbReference type="GO" id="GO:0004674">
    <property type="term" value="F:protein serine/threonine kinase activity"/>
    <property type="evidence" value="ECO:0007669"/>
    <property type="project" value="UniProtKB-KW"/>
</dbReference>
<dbReference type="InterPro" id="IPR000719">
    <property type="entry name" value="Prot_kinase_dom"/>
</dbReference>
<evidence type="ECO:0000259" key="1">
    <source>
        <dbReference type="PROSITE" id="PS50011"/>
    </source>
</evidence>
<accession>A0ABS6S4E4</accession>
<dbReference type="PANTHER" id="PTHR44329">
    <property type="entry name" value="SERINE/THREONINE-PROTEIN KINASE TNNI3K-RELATED"/>
    <property type="match status" value="1"/>
</dbReference>
<dbReference type="RefSeq" id="WP_218254338.1">
    <property type="nucleotide sequence ID" value="NZ_JABXWD010000768.1"/>
</dbReference>
<organism evidence="2 3">
    <name type="scientific">Candidatus Magnetobacterium casense</name>
    <dbReference type="NCBI Taxonomy" id="1455061"/>
    <lineage>
        <taxon>Bacteria</taxon>
        <taxon>Pseudomonadati</taxon>
        <taxon>Nitrospirota</taxon>
        <taxon>Thermodesulfovibrionia</taxon>
        <taxon>Thermodesulfovibrionales</taxon>
        <taxon>Candidatus Magnetobacteriaceae</taxon>
        <taxon>Candidatus Magnetobacterium</taxon>
    </lineage>
</organism>
<dbReference type="PIRSF" id="PIRSF000654">
    <property type="entry name" value="Integrin-linked_kinase"/>
    <property type="match status" value="1"/>
</dbReference>
<dbReference type="EMBL" id="JABXWD010000768">
    <property type="protein sequence ID" value="MBV6343723.1"/>
    <property type="molecule type" value="Genomic_DNA"/>
</dbReference>
<evidence type="ECO:0000313" key="3">
    <source>
        <dbReference type="Proteomes" id="UP001196980"/>
    </source>
</evidence>
<dbReference type="Pfam" id="PF00069">
    <property type="entry name" value="Pkinase"/>
    <property type="match status" value="1"/>
</dbReference>
<proteinExistence type="predicted"/>
<dbReference type="SMART" id="SM00220">
    <property type="entry name" value="S_TKc"/>
    <property type="match status" value="1"/>
</dbReference>
<feature type="non-terminal residue" evidence="2">
    <location>
        <position position="280"/>
    </location>
</feature>
<comment type="caution">
    <text evidence="2">The sequence shown here is derived from an EMBL/GenBank/DDBJ whole genome shotgun (WGS) entry which is preliminary data.</text>
</comment>
<gene>
    <name evidence="2" type="ORF">HWQ67_19315</name>
</gene>
<dbReference type="PROSITE" id="PS50011">
    <property type="entry name" value="PROTEIN_KINASE_DOM"/>
    <property type="match status" value="1"/>
</dbReference>
<protein>
    <submittedName>
        <fullName evidence="2">Serine/threonine protein kinase</fullName>
    </submittedName>
</protein>
<reference evidence="2 3" key="1">
    <citation type="journal article" date="2020" name="J Geophys Res Biogeosci">
        <title>Magnetotaxis as an Adaptation to Enable Bacterial Shuttling of Microbial Sulfur and Sulfur Cycling Across Aquatic Oxic#Anoxic Interfaces.</title>
        <authorList>
            <person name="Li J."/>
            <person name="Liu P."/>
            <person name="Wang J."/>
            <person name="Roberts A.P."/>
            <person name="Pan Y."/>
        </authorList>
    </citation>
    <scope>NUCLEOTIDE SEQUENCE [LARGE SCALE GENOMIC DNA]</scope>
    <source>
        <strain evidence="2 3">MYR-1_YQ</strain>
    </source>
</reference>
<keyword evidence="2" id="KW-0723">Serine/threonine-protein kinase</keyword>
<dbReference type="PANTHER" id="PTHR44329:SF261">
    <property type="entry name" value="ZINC FINGER CONTAINING PROTEIN KINASE-RELATED"/>
    <property type="match status" value="1"/>
</dbReference>
<sequence>MAKTEWSVGDVILDLYEVRDVFKSGGMGLVYRIYHKGWSSDMAMKCPRPEYFQTESQKSSFEREAQTWMDLGLHPNIVSCYYVRRIEGVPCVFAEYLEGGSLRDWIKQKRLTTMEVVLDTAIQFALGLCYAHEKGLIHQDVKPANVMMTSDGIAKVTDFGLARAQSLSVTTSTSPQHGLLMPPGINRRKSHVSSFDGMTQAYCSCEQANRSPLSLKTDIWSWGVSILEIFIGGVTWLSGNVAALVLDDYLRNPQFDVNIPHMPQPLAALLKRCFSQDPDG</sequence>
<feature type="domain" description="Protein kinase" evidence="1">
    <location>
        <begin position="16"/>
        <end position="280"/>
    </location>
</feature>